<dbReference type="Proteomes" id="UP000636755">
    <property type="component" value="Unassembled WGS sequence"/>
</dbReference>
<evidence type="ECO:0000313" key="3">
    <source>
        <dbReference type="Proteomes" id="UP000636755"/>
    </source>
</evidence>
<name>A0ABR7HJA1_9FIRM</name>
<dbReference type="EMBL" id="JACOPS010000001">
    <property type="protein sequence ID" value="MBC5727562.1"/>
    <property type="molecule type" value="Genomic_DNA"/>
</dbReference>
<gene>
    <name evidence="2" type="ORF">H8R91_03245</name>
</gene>
<evidence type="ECO:0000259" key="1">
    <source>
        <dbReference type="Pfam" id="PF03432"/>
    </source>
</evidence>
<feature type="domain" description="MobA/VirD2-like nuclease" evidence="1">
    <location>
        <begin position="6"/>
        <end position="61"/>
    </location>
</feature>
<comment type="caution">
    <text evidence="2">The sequence shown here is derived from an EMBL/GenBank/DDBJ whole genome shotgun (WGS) entry which is preliminary data.</text>
</comment>
<dbReference type="InterPro" id="IPR005094">
    <property type="entry name" value="Endonuclease_MobA/VirD2"/>
</dbReference>
<evidence type="ECO:0000313" key="2">
    <source>
        <dbReference type="EMBL" id="MBC5727562.1"/>
    </source>
</evidence>
<protein>
    <submittedName>
        <fullName evidence="2">Relaxase/mobilization nuclease domain-containing protein</fullName>
    </submittedName>
</protein>
<reference evidence="2 3" key="1">
    <citation type="submission" date="2020-08" db="EMBL/GenBank/DDBJ databases">
        <title>Genome public.</title>
        <authorList>
            <person name="Liu C."/>
            <person name="Sun Q."/>
        </authorList>
    </citation>
    <scope>NUCLEOTIDE SEQUENCE [LARGE SCALE GENOMIC DNA]</scope>
    <source>
        <strain evidence="2 3">NSJ-71</strain>
    </source>
</reference>
<dbReference type="Pfam" id="PF03432">
    <property type="entry name" value="Relaxase"/>
    <property type="match status" value="1"/>
</dbReference>
<sequence length="120" mass="13956">METAKAFEGFEVVVATHIDRDHWHNHFVVNSVNSETGLKIQINEKGLEELRNRSDQICQQFVLEVLTPYQKPKQRSMNQREYRTAIRGDSKKLRLMNAIDMAVVHSQSKEKFIENIGILC</sequence>
<organism evidence="2 3">
    <name type="scientific">Ruminococcus intestinalis</name>
    <dbReference type="NCBI Taxonomy" id="2763066"/>
    <lineage>
        <taxon>Bacteria</taxon>
        <taxon>Bacillati</taxon>
        <taxon>Bacillota</taxon>
        <taxon>Clostridia</taxon>
        <taxon>Eubacteriales</taxon>
        <taxon>Oscillospiraceae</taxon>
        <taxon>Ruminococcus</taxon>
    </lineage>
</organism>
<accession>A0ABR7HJA1</accession>
<proteinExistence type="predicted"/>
<keyword evidence="3" id="KW-1185">Reference proteome</keyword>